<evidence type="ECO:0000256" key="5">
    <source>
        <dbReference type="SAM" id="MobiDB-lite"/>
    </source>
</evidence>
<evidence type="ECO:0000256" key="1">
    <source>
        <dbReference type="ARBA" id="ARBA00022722"/>
    </source>
</evidence>
<keyword evidence="3" id="KW-0378">Hydrolase</keyword>
<feature type="compositionally biased region" description="Polar residues" evidence="5">
    <location>
        <begin position="360"/>
        <end position="371"/>
    </location>
</feature>
<dbReference type="InterPro" id="IPR036397">
    <property type="entry name" value="RNaseH_sf"/>
</dbReference>
<keyword evidence="7" id="KW-1185">Reference proteome</keyword>
<evidence type="ECO:0000313" key="6">
    <source>
        <dbReference type="EMBL" id="KAF9519848.1"/>
    </source>
</evidence>
<evidence type="ECO:0000256" key="4">
    <source>
        <dbReference type="ARBA" id="ARBA00022839"/>
    </source>
</evidence>
<dbReference type="PANTHER" id="PTHR13620:SF109">
    <property type="entry name" value="3'-5' EXONUCLEASE"/>
    <property type="match status" value="1"/>
</dbReference>
<keyword evidence="4" id="KW-0269">Exonuclease</keyword>
<dbReference type="Proteomes" id="UP000886523">
    <property type="component" value="Unassembled WGS sequence"/>
</dbReference>
<dbReference type="InterPro" id="IPR012337">
    <property type="entry name" value="RNaseH-like_sf"/>
</dbReference>
<dbReference type="GO" id="GO:0008408">
    <property type="term" value="F:3'-5' exonuclease activity"/>
    <property type="evidence" value="ECO:0007669"/>
    <property type="project" value="UniProtKB-ARBA"/>
</dbReference>
<dbReference type="CDD" id="cd06141">
    <property type="entry name" value="WRN_exo"/>
    <property type="match status" value="1"/>
</dbReference>
<accession>A0A9P6E1T7</accession>
<feature type="region of interest" description="Disordered" evidence="5">
    <location>
        <begin position="223"/>
        <end position="294"/>
    </location>
</feature>
<dbReference type="AlphaFoldDB" id="A0A9P6E1T7"/>
<dbReference type="InterPro" id="IPR051132">
    <property type="entry name" value="3-5_Exonuclease_domain"/>
</dbReference>
<gene>
    <name evidence="6" type="ORF">BS47DRAFT_1387792</name>
</gene>
<dbReference type="SUPFAM" id="SSF53098">
    <property type="entry name" value="Ribonuclease H-like"/>
    <property type="match status" value="1"/>
</dbReference>
<comment type="caution">
    <text evidence="6">The sequence shown here is derived from an EMBL/GenBank/DDBJ whole genome shotgun (WGS) entry which is preliminary data.</text>
</comment>
<evidence type="ECO:0008006" key="8">
    <source>
        <dbReference type="Google" id="ProtNLM"/>
    </source>
</evidence>
<evidence type="ECO:0000256" key="3">
    <source>
        <dbReference type="ARBA" id="ARBA00022801"/>
    </source>
</evidence>
<keyword evidence="2" id="KW-0479">Metal-binding</keyword>
<proteinExistence type="predicted"/>
<feature type="compositionally biased region" description="Basic residues" evidence="5">
    <location>
        <begin position="262"/>
        <end position="271"/>
    </location>
</feature>
<dbReference type="GO" id="GO:0046872">
    <property type="term" value="F:metal ion binding"/>
    <property type="evidence" value="ECO:0007669"/>
    <property type="project" value="UniProtKB-KW"/>
</dbReference>
<feature type="region of interest" description="Disordered" evidence="5">
    <location>
        <begin position="1"/>
        <end position="30"/>
    </location>
</feature>
<sequence>MSQPTTAQVPVAAPKPIRSAPYKPSSDLPSYSWRSPAPHFSPLGFDIEWRPQFKKGGVENPVAVVQLADNERVLLLHVKHMPRVPLALKTVLEDESLLKVGVGIDSAFISLFFSSRVGYVELSELARIVDGSRLEKSKRLQLADWETYLTPSMKEYAANDAACALSIYNFLFQHRLSLQDPPHPSAYISEISELALAKFHGDASCLSSDASNMKDRAQILGRLGLPTSSQPRPPLHTGRGLLPTTKTSSGELRADSIPNKSRSSKKKKGKSKQSPPDQQRPFSAPSIPIKGPAGFSPLNRRLSVLEEFGASSPYLAKKGGVAALSDSNLHLGASLRGTHALAQNSTVAEPLRTRGRNKSLDSASGSTGPSNRKNRKLYG</sequence>
<protein>
    <recommendedName>
        <fullName evidence="8">3'-5' exonuclease domain-containing protein</fullName>
    </recommendedName>
</protein>
<feature type="region of interest" description="Disordered" evidence="5">
    <location>
        <begin position="338"/>
        <end position="379"/>
    </location>
</feature>
<dbReference type="OrthoDB" id="1920326at2759"/>
<evidence type="ECO:0000256" key="2">
    <source>
        <dbReference type="ARBA" id="ARBA00022723"/>
    </source>
</evidence>
<dbReference type="PANTHER" id="PTHR13620">
    <property type="entry name" value="3-5 EXONUCLEASE"/>
    <property type="match status" value="1"/>
</dbReference>
<dbReference type="EMBL" id="MU128915">
    <property type="protein sequence ID" value="KAF9519848.1"/>
    <property type="molecule type" value="Genomic_DNA"/>
</dbReference>
<dbReference type="GO" id="GO:0003676">
    <property type="term" value="F:nucleic acid binding"/>
    <property type="evidence" value="ECO:0007669"/>
    <property type="project" value="InterPro"/>
</dbReference>
<name>A0A9P6E1T7_9AGAM</name>
<reference evidence="6" key="1">
    <citation type="journal article" date="2020" name="Nat. Commun.">
        <title>Large-scale genome sequencing of mycorrhizal fungi provides insights into the early evolution of symbiotic traits.</title>
        <authorList>
            <person name="Miyauchi S."/>
            <person name="Kiss E."/>
            <person name="Kuo A."/>
            <person name="Drula E."/>
            <person name="Kohler A."/>
            <person name="Sanchez-Garcia M."/>
            <person name="Morin E."/>
            <person name="Andreopoulos B."/>
            <person name="Barry K.W."/>
            <person name="Bonito G."/>
            <person name="Buee M."/>
            <person name="Carver A."/>
            <person name="Chen C."/>
            <person name="Cichocki N."/>
            <person name="Clum A."/>
            <person name="Culley D."/>
            <person name="Crous P.W."/>
            <person name="Fauchery L."/>
            <person name="Girlanda M."/>
            <person name="Hayes R.D."/>
            <person name="Keri Z."/>
            <person name="LaButti K."/>
            <person name="Lipzen A."/>
            <person name="Lombard V."/>
            <person name="Magnuson J."/>
            <person name="Maillard F."/>
            <person name="Murat C."/>
            <person name="Nolan M."/>
            <person name="Ohm R.A."/>
            <person name="Pangilinan J."/>
            <person name="Pereira M.F."/>
            <person name="Perotto S."/>
            <person name="Peter M."/>
            <person name="Pfister S."/>
            <person name="Riley R."/>
            <person name="Sitrit Y."/>
            <person name="Stielow J.B."/>
            <person name="Szollosi G."/>
            <person name="Zifcakova L."/>
            <person name="Stursova M."/>
            <person name="Spatafora J.W."/>
            <person name="Tedersoo L."/>
            <person name="Vaario L.M."/>
            <person name="Yamada A."/>
            <person name="Yan M."/>
            <person name="Wang P."/>
            <person name="Xu J."/>
            <person name="Bruns T."/>
            <person name="Baldrian P."/>
            <person name="Vilgalys R."/>
            <person name="Dunand C."/>
            <person name="Henrissat B."/>
            <person name="Grigoriev I.V."/>
            <person name="Hibbett D."/>
            <person name="Nagy L.G."/>
            <person name="Martin F.M."/>
        </authorList>
    </citation>
    <scope>NUCLEOTIDE SEQUENCE</scope>
    <source>
        <strain evidence="6">UP504</strain>
    </source>
</reference>
<dbReference type="Gene3D" id="3.30.420.10">
    <property type="entry name" value="Ribonuclease H-like superfamily/Ribonuclease H"/>
    <property type="match status" value="1"/>
</dbReference>
<keyword evidence="1" id="KW-0540">Nuclease</keyword>
<evidence type="ECO:0000313" key="7">
    <source>
        <dbReference type="Proteomes" id="UP000886523"/>
    </source>
</evidence>
<organism evidence="6 7">
    <name type="scientific">Hydnum rufescens UP504</name>
    <dbReference type="NCBI Taxonomy" id="1448309"/>
    <lineage>
        <taxon>Eukaryota</taxon>
        <taxon>Fungi</taxon>
        <taxon>Dikarya</taxon>
        <taxon>Basidiomycota</taxon>
        <taxon>Agaricomycotina</taxon>
        <taxon>Agaricomycetes</taxon>
        <taxon>Cantharellales</taxon>
        <taxon>Hydnaceae</taxon>
        <taxon>Hydnum</taxon>
    </lineage>
</organism>